<evidence type="ECO:0000256" key="1">
    <source>
        <dbReference type="SAM" id="SignalP"/>
    </source>
</evidence>
<dbReference type="EMBL" id="CP001998">
    <property type="protein sequence ID" value="ADE53281.1"/>
    <property type="molecule type" value="Genomic_DNA"/>
</dbReference>
<keyword evidence="3" id="KW-1185">Reference proteome</keyword>
<reference evidence="2 3" key="1">
    <citation type="journal article" date="2010" name="Stand. Genomic Sci.">
        <title>Complete genome sequence of Coraliomargarita akajimensis type strain (04OKA010-24).</title>
        <authorList>
            <person name="Mavromatis K."/>
            <person name="Abt B."/>
            <person name="Brambilla E."/>
            <person name="Lapidus A."/>
            <person name="Copeland A."/>
            <person name="Deshpande S."/>
            <person name="Nolan M."/>
            <person name="Lucas S."/>
            <person name="Tice H."/>
            <person name="Cheng J.F."/>
            <person name="Han C."/>
            <person name="Detter J.C."/>
            <person name="Woyke T."/>
            <person name="Goodwin L."/>
            <person name="Pitluck S."/>
            <person name="Held B."/>
            <person name="Brettin T."/>
            <person name="Tapia R."/>
            <person name="Ivanova N."/>
            <person name="Mikhailova N."/>
            <person name="Pati A."/>
            <person name="Liolios K."/>
            <person name="Chen A."/>
            <person name="Palaniappan K."/>
            <person name="Land M."/>
            <person name="Hauser L."/>
            <person name="Chang Y.J."/>
            <person name="Jeffries C.D."/>
            <person name="Rohde M."/>
            <person name="Goker M."/>
            <person name="Bristow J."/>
            <person name="Eisen J.A."/>
            <person name="Markowitz V."/>
            <person name="Hugenholtz P."/>
            <person name="Klenk H.P."/>
            <person name="Kyrpides N.C."/>
        </authorList>
    </citation>
    <scope>NUCLEOTIDE SEQUENCE [LARGE SCALE GENOMIC DNA]</scope>
    <source>
        <strain evidence="3">DSM 45221 / IAM 15411 / JCM 23193 / KCTC 12865</strain>
    </source>
</reference>
<evidence type="ECO:0000313" key="3">
    <source>
        <dbReference type="Proteomes" id="UP000000925"/>
    </source>
</evidence>
<dbReference type="STRING" id="583355.Caka_0255"/>
<name>D5ELV6_CORAD</name>
<feature type="chain" id="PRO_5003071594" evidence="1">
    <location>
        <begin position="22"/>
        <end position="341"/>
    </location>
</feature>
<feature type="signal peptide" evidence="1">
    <location>
        <begin position="1"/>
        <end position="21"/>
    </location>
</feature>
<keyword evidence="1" id="KW-0732">Signal</keyword>
<organism evidence="2 3">
    <name type="scientific">Coraliomargarita akajimensis (strain DSM 45221 / IAM 15411 / JCM 23193 / KCTC 12865 / 04OKA010-24)</name>
    <dbReference type="NCBI Taxonomy" id="583355"/>
    <lineage>
        <taxon>Bacteria</taxon>
        <taxon>Pseudomonadati</taxon>
        <taxon>Verrucomicrobiota</taxon>
        <taxon>Opitutia</taxon>
        <taxon>Puniceicoccales</taxon>
        <taxon>Coraliomargaritaceae</taxon>
        <taxon>Coraliomargarita</taxon>
    </lineage>
</organism>
<dbReference type="Proteomes" id="UP000000925">
    <property type="component" value="Chromosome"/>
</dbReference>
<gene>
    <name evidence="2" type="ordered locus">Caka_0255</name>
</gene>
<sequence>MKRITKTVGSLLFLNMCSSMSAETLIIEGDLAVDNTPSVTTDEPIVQTYPGAFTILGGHVAQGGTEQRSGAMLRIGSMTQGATKSDTEGTYFEWFSSVDFNDYGQHVVYLYIGEFPFQMWGYFDVTVASDYWGPGKVGRGAITKRFPVAFNTYQATYPGALHAPAGESSAVIAAAGGIIDYVTIGEIEQVEDKLRVPIYFLAGSHSLAGIGMSGMFTRAYNEAGYPYAAVESNLDTVTLNNAVEIQDLQVANSVQVDGDIVIAGTIESTAGGFVLPDGTVLDEAADLNSGGGSSAEANKLTTPDLTTDVVIVDNSKHITVDGTMTFTAPMGDISMGVFGAQ</sequence>
<dbReference type="RefSeq" id="WP_013042007.1">
    <property type="nucleotide sequence ID" value="NC_014008.1"/>
</dbReference>
<evidence type="ECO:0000313" key="2">
    <source>
        <dbReference type="EMBL" id="ADE53281.1"/>
    </source>
</evidence>
<dbReference type="HOGENOM" id="CLU_813074_0_0_0"/>
<accession>D5ELV6</accession>
<dbReference type="AlphaFoldDB" id="D5ELV6"/>
<dbReference type="KEGG" id="caa:Caka_0255"/>
<protein>
    <submittedName>
        <fullName evidence="2">Uncharacterized protein</fullName>
    </submittedName>
</protein>
<proteinExistence type="predicted"/>